<accession>A0A9P5Q5Y4</accession>
<protein>
    <submittedName>
        <fullName evidence="7">Alpha beta-hydrolase</fullName>
    </submittedName>
</protein>
<dbReference type="PANTHER" id="PTHR34043">
    <property type="entry name" value="ALPHA/BETA-HYDROLASES SUPERFAMILY PROTEIN"/>
    <property type="match status" value="1"/>
</dbReference>
<proteinExistence type="predicted"/>
<dbReference type="SUPFAM" id="SSF53474">
    <property type="entry name" value="alpha/beta-Hydrolases"/>
    <property type="match status" value="1"/>
</dbReference>
<feature type="domain" description="Lipase-like C-terminal" evidence="6">
    <location>
        <begin position="16"/>
        <end position="133"/>
    </location>
</feature>
<reference evidence="7" key="1">
    <citation type="submission" date="2020-11" db="EMBL/GenBank/DDBJ databases">
        <authorList>
            <consortium name="DOE Joint Genome Institute"/>
            <person name="Ahrendt S."/>
            <person name="Riley R."/>
            <person name="Andreopoulos W."/>
            <person name="Labutti K."/>
            <person name="Pangilinan J."/>
            <person name="Ruiz-Duenas F.J."/>
            <person name="Barrasa J.M."/>
            <person name="Sanchez-Garcia M."/>
            <person name="Camarero S."/>
            <person name="Miyauchi S."/>
            <person name="Serrano A."/>
            <person name="Linde D."/>
            <person name="Babiker R."/>
            <person name="Drula E."/>
            <person name="Ayuso-Fernandez I."/>
            <person name="Pacheco R."/>
            <person name="Padilla G."/>
            <person name="Ferreira P."/>
            <person name="Barriuso J."/>
            <person name="Kellner H."/>
            <person name="Castanera R."/>
            <person name="Alfaro M."/>
            <person name="Ramirez L."/>
            <person name="Pisabarro A.G."/>
            <person name="Kuo A."/>
            <person name="Tritt A."/>
            <person name="Lipzen A."/>
            <person name="He G."/>
            <person name="Yan M."/>
            <person name="Ng V."/>
            <person name="Cullen D."/>
            <person name="Martin F."/>
            <person name="Rosso M.-N."/>
            <person name="Henrissat B."/>
            <person name="Hibbett D."/>
            <person name="Martinez A.T."/>
            <person name="Grigoriev I.V."/>
        </authorList>
    </citation>
    <scope>NUCLEOTIDE SEQUENCE</scope>
    <source>
        <strain evidence="7">AH 40177</strain>
    </source>
</reference>
<dbReference type="GO" id="GO:0005576">
    <property type="term" value="C:extracellular region"/>
    <property type="evidence" value="ECO:0007669"/>
    <property type="project" value="UniProtKB-SubCell"/>
</dbReference>
<evidence type="ECO:0000259" key="6">
    <source>
        <dbReference type="Pfam" id="PF24708"/>
    </source>
</evidence>
<dbReference type="GO" id="GO:0016787">
    <property type="term" value="F:hydrolase activity"/>
    <property type="evidence" value="ECO:0007669"/>
    <property type="project" value="UniProtKB-KW"/>
</dbReference>
<comment type="subcellular location">
    <subcellularLocation>
        <location evidence="1">Secreted</location>
    </subcellularLocation>
</comment>
<keyword evidence="2" id="KW-0964">Secreted</keyword>
<evidence type="ECO:0000256" key="3">
    <source>
        <dbReference type="ARBA" id="ARBA00022729"/>
    </source>
</evidence>
<dbReference type="AlphaFoldDB" id="A0A9P5Q5Y4"/>
<evidence type="ECO:0000256" key="1">
    <source>
        <dbReference type="ARBA" id="ARBA00004613"/>
    </source>
</evidence>
<keyword evidence="8" id="KW-1185">Reference proteome</keyword>
<dbReference type="PANTHER" id="PTHR34043:SF3">
    <property type="entry name" value="ALPHA_BETA-HYDROLASES SUPERFAMILY PROTEIN"/>
    <property type="match status" value="1"/>
</dbReference>
<keyword evidence="3" id="KW-0732">Signal</keyword>
<dbReference type="OrthoDB" id="206848at2759"/>
<sequence>MLKVELTTDIHCQCLPLVIVEGFLGHTGPVIWGGFERYLNKECYGCKRDVIFTSVGPVSSLHDRACDLYYALVGGTVDYGEEHSAIHNHSRHGRTNTGLYPQWSSRNPLHFLGHSIGGPTIIKLQHLLNQGHFGSHAHPDWIRSVNTISSPFRGTQAVYTLGECADAAPRVHSFSPGSIIAKGVHLISYLSPILPRSLDLHTESRQMSFRDISIVSLMRQLWKSDWAESRDATPFDVTFEAADKREADQEGKPHSKTFYRSCATYMTQKSQGDRNTHSVSFIRSPLLSHLARAIGAFDFSTIRPIPSFLRPEEGICTPSDFLDPCTILSEDYWANDGVVPLFTQWHPFRCSSTQCHHSEMKGLPLPGIWYVEQRDNTSHFALVPFWYATVQQKQYWTELGCWLRLIDLGG</sequence>
<keyword evidence="5" id="KW-0443">Lipid metabolism</keyword>
<dbReference type="EMBL" id="JADNRY010000007">
    <property type="protein sequence ID" value="KAF9076043.1"/>
    <property type="molecule type" value="Genomic_DNA"/>
</dbReference>
<dbReference type="Proteomes" id="UP000772434">
    <property type="component" value="Unassembled WGS sequence"/>
</dbReference>
<organism evidence="7 8">
    <name type="scientific">Rhodocollybia butyracea</name>
    <dbReference type="NCBI Taxonomy" id="206335"/>
    <lineage>
        <taxon>Eukaryota</taxon>
        <taxon>Fungi</taxon>
        <taxon>Dikarya</taxon>
        <taxon>Basidiomycota</taxon>
        <taxon>Agaricomycotina</taxon>
        <taxon>Agaricomycetes</taxon>
        <taxon>Agaricomycetidae</taxon>
        <taxon>Agaricales</taxon>
        <taxon>Marasmiineae</taxon>
        <taxon>Omphalotaceae</taxon>
        <taxon>Rhodocollybia</taxon>
    </lineage>
</organism>
<dbReference type="Gene3D" id="3.40.50.1820">
    <property type="entry name" value="alpha/beta hydrolase"/>
    <property type="match status" value="1"/>
</dbReference>
<gene>
    <name evidence="7" type="ORF">BDP27DRAFT_1389514</name>
</gene>
<dbReference type="GO" id="GO:0006629">
    <property type="term" value="P:lipid metabolic process"/>
    <property type="evidence" value="ECO:0007669"/>
    <property type="project" value="UniProtKB-KW"/>
</dbReference>
<dbReference type="Pfam" id="PF24708">
    <property type="entry name" value="Lip_C"/>
    <property type="match status" value="1"/>
</dbReference>
<name>A0A9P5Q5Y4_9AGAR</name>
<evidence type="ECO:0000313" key="8">
    <source>
        <dbReference type="Proteomes" id="UP000772434"/>
    </source>
</evidence>
<dbReference type="InterPro" id="IPR029058">
    <property type="entry name" value="AB_hydrolase_fold"/>
</dbReference>
<evidence type="ECO:0000256" key="2">
    <source>
        <dbReference type="ARBA" id="ARBA00022525"/>
    </source>
</evidence>
<keyword evidence="4" id="KW-0378">Hydrolase</keyword>
<dbReference type="InterPro" id="IPR056304">
    <property type="entry name" value="Lip-like_C"/>
</dbReference>
<comment type="caution">
    <text evidence="7">The sequence shown here is derived from an EMBL/GenBank/DDBJ whole genome shotgun (WGS) entry which is preliminary data.</text>
</comment>
<evidence type="ECO:0000256" key="5">
    <source>
        <dbReference type="ARBA" id="ARBA00023098"/>
    </source>
</evidence>
<evidence type="ECO:0000256" key="4">
    <source>
        <dbReference type="ARBA" id="ARBA00022801"/>
    </source>
</evidence>
<evidence type="ECO:0000313" key="7">
    <source>
        <dbReference type="EMBL" id="KAF9076043.1"/>
    </source>
</evidence>